<evidence type="ECO:0000313" key="1">
    <source>
        <dbReference type="EMBL" id="KAH8019643.1"/>
    </source>
</evidence>
<reference evidence="1" key="1">
    <citation type="journal article" date="2020" name="Cell">
        <title>Large-Scale Comparative Analyses of Tick Genomes Elucidate Their Genetic Diversity and Vector Capacities.</title>
        <authorList>
            <consortium name="Tick Genome and Microbiome Consortium (TIGMIC)"/>
            <person name="Jia N."/>
            <person name="Wang J."/>
            <person name="Shi W."/>
            <person name="Du L."/>
            <person name="Sun Y."/>
            <person name="Zhan W."/>
            <person name="Jiang J.F."/>
            <person name="Wang Q."/>
            <person name="Zhang B."/>
            <person name="Ji P."/>
            <person name="Bell-Sakyi L."/>
            <person name="Cui X.M."/>
            <person name="Yuan T.T."/>
            <person name="Jiang B.G."/>
            <person name="Yang W.F."/>
            <person name="Lam T.T."/>
            <person name="Chang Q.C."/>
            <person name="Ding S.J."/>
            <person name="Wang X.J."/>
            <person name="Zhu J.G."/>
            <person name="Ruan X.D."/>
            <person name="Zhao L."/>
            <person name="Wei J.T."/>
            <person name="Ye R.Z."/>
            <person name="Que T.C."/>
            <person name="Du C.H."/>
            <person name="Zhou Y.H."/>
            <person name="Cheng J.X."/>
            <person name="Dai P.F."/>
            <person name="Guo W.B."/>
            <person name="Han X.H."/>
            <person name="Huang E.J."/>
            <person name="Li L.F."/>
            <person name="Wei W."/>
            <person name="Gao Y.C."/>
            <person name="Liu J.Z."/>
            <person name="Shao H.Z."/>
            <person name="Wang X."/>
            <person name="Wang C.C."/>
            <person name="Yang T.C."/>
            <person name="Huo Q.B."/>
            <person name="Li W."/>
            <person name="Chen H.Y."/>
            <person name="Chen S.E."/>
            <person name="Zhou L.G."/>
            <person name="Ni X.B."/>
            <person name="Tian J.H."/>
            <person name="Sheng Y."/>
            <person name="Liu T."/>
            <person name="Pan Y.S."/>
            <person name="Xia L.Y."/>
            <person name="Li J."/>
            <person name="Zhao F."/>
            <person name="Cao W.C."/>
        </authorList>
    </citation>
    <scope>NUCLEOTIDE SEQUENCE</scope>
    <source>
        <strain evidence="1">Rmic-2018</strain>
    </source>
</reference>
<keyword evidence="2" id="KW-1185">Reference proteome</keyword>
<reference evidence="1" key="2">
    <citation type="submission" date="2021-09" db="EMBL/GenBank/DDBJ databases">
        <authorList>
            <person name="Jia N."/>
            <person name="Wang J."/>
            <person name="Shi W."/>
            <person name="Du L."/>
            <person name="Sun Y."/>
            <person name="Zhan W."/>
            <person name="Jiang J."/>
            <person name="Wang Q."/>
            <person name="Zhang B."/>
            <person name="Ji P."/>
            <person name="Sakyi L.B."/>
            <person name="Cui X."/>
            <person name="Yuan T."/>
            <person name="Jiang B."/>
            <person name="Yang W."/>
            <person name="Lam T.T.-Y."/>
            <person name="Chang Q."/>
            <person name="Ding S."/>
            <person name="Wang X."/>
            <person name="Zhu J."/>
            <person name="Ruan X."/>
            <person name="Zhao L."/>
            <person name="Wei J."/>
            <person name="Que T."/>
            <person name="Du C."/>
            <person name="Cheng J."/>
            <person name="Dai P."/>
            <person name="Han X."/>
            <person name="Huang E."/>
            <person name="Gao Y."/>
            <person name="Liu J."/>
            <person name="Shao H."/>
            <person name="Ye R."/>
            <person name="Li L."/>
            <person name="Wei W."/>
            <person name="Wang X."/>
            <person name="Wang C."/>
            <person name="Huo Q."/>
            <person name="Li W."/>
            <person name="Guo W."/>
            <person name="Chen H."/>
            <person name="Chen S."/>
            <person name="Zhou L."/>
            <person name="Zhou L."/>
            <person name="Ni X."/>
            <person name="Tian J."/>
            <person name="Zhou Y."/>
            <person name="Sheng Y."/>
            <person name="Liu T."/>
            <person name="Pan Y."/>
            <person name="Xia L."/>
            <person name="Li J."/>
            <person name="Zhao F."/>
            <person name="Cao W."/>
        </authorList>
    </citation>
    <scope>NUCLEOTIDE SEQUENCE</scope>
    <source>
        <strain evidence="1">Rmic-2018</strain>
        <tissue evidence="1">Larvae</tissue>
    </source>
</reference>
<dbReference type="AlphaFoldDB" id="A0A9J6DCB9"/>
<organism evidence="1 2">
    <name type="scientific">Rhipicephalus microplus</name>
    <name type="common">Cattle tick</name>
    <name type="synonym">Boophilus microplus</name>
    <dbReference type="NCBI Taxonomy" id="6941"/>
    <lineage>
        <taxon>Eukaryota</taxon>
        <taxon>Metazoa</taxon>
        <taxon>Ecdysozoa</taxon>
        <taxon>Arthropoda</taxon>
        <taxon>Chelicerata</taxon>
        <taxon>Arachnida</taxon>
        <taxon>Acari</taxon>
        <taxon>Parasitiformes</taxon>
        <taxon>Ixodida</taxon>
        <taxon>Ixodoidea</taxon>
        <taxon>Ixodidae</taxon>
        <taxon>Rhipicephalinae</taxon>
        <taxon>Rhipicephalus</taxon>
        <taxon>Boophilus</taxon>
    </lineage>
</organism>
<comment type="caution">
    <text evidence="1">The sequence shown here is derived from an EMBL/GenBank/DDBJ whole genome shotgun (WGS) entry which is preliminary data.</text>
</comment>
<name>A0A9J6DCB9_RHIMP</name>
<evidence type="ECO:0000313" key="2">
    <source>
        <dbReference type="Proteomes" id="UP000821866"/>
    </source>
</evidence>
<gene>
    <name evidence="1" type="ORF">HPB51_020448</name>
</gene>
<dbReference type="Proteomes" id="UP000821866">
    <property type="component" value="Chromosome 8"/>
</dbReference>
<proteinExistence type="predicted"/>
<sequence>MHRCLVSAAISPLSGCVVLAKNSRSESSFVCITANSFIFLTTVSVDTVGFQKVEPFEHGQVLYEDLTSRRLIFEHLLHVVVVGEDTGTSSCRRKWFSDQAHFCPTRCHHALHPRLAMDPCHLTFFAIVFFEPIVVVLVLCWKLDHGGEYWAPLFPGFRPTSGTGRRISLKSKADTPSICAHLLAYSHHFRASTTTVLYYSIF</sequence>
<accession>A0A9J6DCB9</accession>
<protein>
    <submittedName>
        <fullName evidence="1">Uncharacterized protein</fullName>
    </submittedName>
</protein>
<dbReference type="EMBL" id="JABSTU010000010">
    <property type="protein sequence ID" value="KAH8019643.1"/>
    <property type="molecule type" value="Genomic_DNA"/>
</dbReference>